<dbReference type="InterPro" id="IPR035906">
    <property type="entry name" value="MetI-like_sf"/>
</dbReference>
<feature type="transmembrane region" description="Helical" evidence="7">
    <location>
        <begin position="135"/>
        <end position="157"/>
    </location>
</feature>
<feature type="transmembrane region" description="Helical" evidence="7">
    <location>
        <begin position="339"/>
        <end position="365"/>
    </location>
</feature>
<keyword evidence="6 7" id="KW-0472">Membrane</keyword>
<dbReference type="PROSITE" id="PS50928">
    <property type="entry name" value="ABC_TM1"/>
    <property type="match status" value="1"/>
</dbReference>
<dbReference type="AlphaFoldDB" id="A0A2S8IMS0"/>
<evidence type="ECO:0000256" key="2">
    <source>
        <dbReference type="ARBA" id="ARBA00022448"/>
    </source>
</evidence>
<dbReference type="InterPro" id="IPR000515">
    <property type="entry name" value="MetI-like"/>
</dbReference>
<organism evidence="9 10">
    <name type="scientific">Rhodococcus opacus</name>
    <name type="common">Nocardia opaca</name>
    <dbReference type="NCBI Taxonomy" id="37919"/>
    <lineage>
        <taxon>Bacteria</taxon>
        <taxon>Bacillati</taxon>
        <taxon>Actinomycetota</taxon>
        <taxon>Actinomycetes</taxon>
        <taxon>Mycobacteriales</taxon>
        <taxon>Nocardiaceae</taxon>
        <taxon>Rhodococcus</taxon>
    </lineage>
</organism>
<evidence type="ECO:0000259" key="8">
    <source>
        <dbReference type="PROSITE" id="PS50928"/>
    </source>
</evidence>
<sequence>MFHRVATVLLRIIPVLIVVSVSTAVLIELIPGDPAVAVVGAEGTPEQYAAVRENLGLDRPWFARYLDWLNGLLHGDLGKTLVPPIQDVSTLIATRLPVTLEIAVLSTLLALAISIPVGTWSAYRYGRAFDRVASSLSFALISVPSFLLALILIYFAVFRPEAVKGLILVACVIATFVLAATTVGRRGAQLTAQGRRGIRMFALGVFAVGFVLAAFLPDFPRQGFARIGEDGLAENLRTIFLPVLVLGLAESAQLTRLLRSDMATTLNDDFVLASRAQGMPVRHILVKEALRPSTFSLVTVAGISFGRLLGGTVIVETIFRLPGMGTLIVESVAKKEFMVLQAALLVVAALYVLVNALVDISYLYLDPRTRHVRV</sequence>
<evidence type="ECO:0000313" key="9">
    <source>
        <dbReference type="EMBL" id="PQP16074.1"/>
    </source>
</evidence>
<dbReference type="Pfam" id="PF19300">
    <property type="entry name" value="BPD_transp_1_N"/>
    <property type="match status" value="1"/>
</dbReference>
<evidence type="ECO:0000256" key="7">
    <source>
        <dbReference type="RuleBase" id="RU363032"/>
    </source>
</evidence>
<feature type="transmembrane region" description="Helical" evidence="7">
    <location>
        <begin position="102"/>
        <end position="123"/>
    </location>
</feature>
<dbReference type="Proteomes" id="UP000239290">
    <property type="component" value="Unassembled WGS sequence"/>
</dbReference>
<gene>
    <name evidence="9" type="ORF">C5613_36940</name>
</gene>
<dbReference type="GO" id="GO:0005886">
    <property type="term" value="C:plasma membrane"/>
    <property type="evidence" value="ECO:0007669"/>
    <property type="project" value="UniProtKB-SubCell"/>
</dbReference>
<keyword evidence="3" id="KW-1003">Cell membrane</keyword>
<comment type="subcellular location">
    <subcellularLocation>
        <location evidence="1 7">Cell membrane</location>
        <topology evidence="1 7">Multi-pass membrane protein</topology>
    </subcellularLocation>
</comment>
<feature type="transmembrane region" description="Helical" evidence="7">
    <location>
        <begin position="295"/>
        <end position="319"/>
    </location>
</feature>
<dbReference type="Gene3D" id="1.10.3720.10">
    <property type="entry name" value="MetI-like"/>
    <property type="match status" value="1"/>
</dbReference>
<dbReference type="InterPro" id="IPR045621">
    <property type="entry name" value="BPD_transp_1_N"/>
</dbReference>
<dbReference type="Pfam" id="PF00528">
    <property type="entry name" value="BPD_transp_1"/>
    <property type="match status" value="1"/>
</dbReference>
<feature type="domain" description="ABC transmembrane type-1" evidence="8">
    <location>
        <begin position="96"/>
        <end position="358"/>
    </location>
</feature>
<feature type="transmembrane region" description="Helical" evidence="7">
    <location>
        <begin position="197"/>
        <end position="216"/>
    </location>
</feature>
<dbReference type="GO" id="GO:0071916">
    <property type="term" value="F:dipeptide transmembrane transporter activity"/>
    <property type="evidence" value="ECO:0007669"/>
    <property type="project" value="TreeGrafter"/>
</dbReference>
<dbReference type="PANTHER" id="PTHR43163">
    <property type="entry name" value="DIPEPTIDE TRANSPORT SYSTEM PERMEASE PROTEIN DPPB-RELATED"/>
    <property type="match status" value="1"/>
</dbReference>
<comment type="similarity">
    <text evidence="7">Belongs to the binding-protein-dependent transport system permease family.</text>
</comment>
<keyword evidence="2 7" id="KW-0813">Transport</keyword>
<evidence type="ECO:0000313" key="10">
    <source>
        <dbReference type="Proteomes" id="UP000239290"/>
    </source>
</evidence>
<feature type="transmembrane region" description="Helical" evidence="7">
    <location>
        <begin position="12"/>
        <end position="30"/>
    </location>
</feature>
<dbReference type="RefSeq" id="WP_105422256.1">
    <property type="nucleotide sequence ID" value="NZ_PUIO01000067.1"/>
</dbReference>
<accession>A0A2S8IMS0</accession>
<protein>
    <submittedName>
        <fullName evidence="9">ABC transporter permease</fullName>
    </submittedName>
</protein>
<evidence type="ECO:0000256" key="1">
    <source>
        <dbReference type="ARBA" id="ARBA00004651"/>
    </source>
</evidence>
<name>A0A2S8IMS0_RHOOP</name>
<feature type="transmembrane region" description="Helical" evidence="7">
    <location>
        <begin position="163"/>
        <end position="185"/>
    </location>
</feature>
<dbReference type="SUPFAM" id="SSF161098">
    <property type="entry name" value="MetI-like"/>
    <property type="match status" value="1"/>
</dbReference>
<reference evidence="10" key="1">
    <citation type="submission" date="2018-02" db="EMBL/GenBank/DDBJ databases">
        <title>Draft genome sequencing of Rhodococcus opacus KU647198.</title>
        <authorList>
            <person name="Zheng B.-X."/>
        </authorList>
    </citation>
    <scope>NUCLEOTIDE SEQUENCE [LARGE SCALE GENOMIC DNA]</scope>
    <source>
        <strain evidence="10">04-OD7</strain>
    </source>
</reference>
<dbReference type="EMBL" id="PUIO01000067">
    <property type="protein sequence ID" value="PQP16074.1"/>
    <property type="molecule type" value="Genomic_DNA"/>
</dbReference>
<evidence type="ECO:0000256" key="5">
    <source>
        <dbReference type="ARBA" id="ARBA00022989"/>
    </source>
</evidence>
<dbReference type="PANTHER" id="PTHR43163:SF6">
    <property type="entry name" value="DIPEPTIDE TRANSPORT SYSTEM PERMEASE PROTEIN DPPB-RELATED"/>
    <property type="match status" value="1"/>
</dbReference>
<feature type="transmembrane region" description="Helical" evidence="7">
    <location>
        <begin position="236"/>
        <end position="254"/>
    </location>
</feature>
<keyword evidence="4 7" id="KW-0812">Transmembrane</keyword>
<evidence type="ECO:0000256" key="6">
    <source>
        <dbReference type="ARBA" id="ARBA00023136"/>
    </source>
</evidence>
<keyword evidence="5 7" id="KW-1133">Transmembrane helix</keyword>
<proteinExistence type="inferred from homology"/>
<evidence type="ECO:0000256" key="4">
    <source>
        <dbReference type="ARBA" id="ARBA00022692"/>
    </source>
</evidence>
<evidence type="ECO:0000256" key="3">
    <source>
        <dbReference type="ARBA" id="ARBA00022475"/>
    </source>
</evidence>
<comment type="caution">
    <text evidence="9">The sequence shown here is derived from an EMBL/GenBank/DDBJ whole genome shotgun (WGS) entry which is preliminary data.</text>
</comment>
<dbReference type="CDD" id="cd06261">
    <property type="entry name" value="TM_PBP2"/>
    <property type="match status" value="1"/>
</dbReference>